<proteinExistence type="predicted"/>
<organism evidence="1">
    <name type="scientific">marine sediment metagenome</name>
    <dbReference type="NCBI Taxonomy" id="412755"/>
    <lineage>
        <taxon>unclassified sequences</taxon>
        <taxon>metagenomes</taxon>
        <taxon>ecological metagenomes</taxon>
    </lineage>
</organism>
<protein>
    <submittedName>
        <fullName evidence="1">Uncharacterized protein</fullName>
    </submittedName>
</protein>
<dbReference type="AlphaFoldDB" id="X1A360"/>
<sequence length="159" mass="18389">MKNLKHWIRYGIPKDQKYIFEYRDSLDGVVINANMVVHIPNAIAGFLAERATNKRFFIDPLTHAFQHKLSNILSVNHKTGELGIKSSLKKLRDRYGEPIKTVLNDEKPRSVTPDDFSGGKAKAFCKSVLEFQKTHLNNKLKDRDSYEYLKFLKKKPNVL</sequence>
<comment type="caution">
    <text evidence="1">The sequence shown here is derived from an EMBL/GenBank/DDBJ whole genome shotgun (WGS) entry which is preliminary data.</text>
</comment>
<reference evidence="1" key="1">
    <citation type="journal article" date="2014" name="Front. Microbiol.">
        <title>High frequency of phylogenetically diverse reductive dehalogenase-homologous genes in deep subseafloor sedimentary metagenomes.</title>
        <authorList>
            <person name="Kawai M."/>
            <person name="Futagami T."/>
            <person name="Toyoda A."/>
            <person name="Takaki Y."/>
            <person name="Nishi S."/>
            <person name="Hori S."/>
            <person name="Arai W."/>
            <person name="Tsubouchi T."/>
            <person name="Morono Y."/>
            <person name="Uchiyama I."/>
            <person name="Ito T."/>
            <person name="Fujiyama A."/>
            <person name="Inagaki F."/>
            <person name="Takami H."/>
        </authorList>
    </citation>
    <scope>NUCLEOTIDE SEQUENCE</scope>
    <source>
        <strain evidence="1">Expedition CK06-06</strain>
    </source>
</reference>
<dbReference type="EMBL" id="BART01004570">
    <property type="protein sequence ID" value="GAG54696.1"/>
    <property type="molecule type" value="Genomic_DNA"/>
</dbReference>
<name>X1A360_9ZZZZ</name>
<feature type="non-terminal residue" evidence="1">
    <location>
        <position position="159"/>
    </location>
</feature>
<accession>X1A360</accession>
<gene>
    <name evidence="1" type="ORF">S01H4_11362</name>
</gene>
<evidence type="ECO:0000313" key="1">
    <source>
        <dbReference type="EMBL" id="GAG54696.1"/>
    </source>
</evidence>